<feature type="compositionally biased region" description="Low complexity" evidence="1">
    <location>
        <begin position="123"/>
        <end position="135"/>
    </location>
</feature>
<feature type="signal peptide" evidence="2">
    <location>
        <begin position="1"/>
        <end position="18"/>
    </location>
</feature>
<dbReference type="AlphaFoldDB" id="A0A9N9RKH3"/>
<dbReference type="OrthoDB" id="6915407at2759"/>
<feature type="compositionally biased region" description="Basic residues" evidence="1">
    <location>
        <begin position="181"/>
        <end position="193"/>
    </location>
</feature>
<feature type="compositionally biased region" description="Low complexity" evidence="1">
    <location>
        <begin position="338"/>
        <end position="349"/>
    </location>
</feature>
<name>A0A9N9RKH3_9DIPT</name>
<organism evidence="3 4">
    <name type="scientific">Chironomus riparius</name>
    <dbReference type="NCBI Taxonomy" id="315576"/>
    <lineage>
        <taxon>Eukaryota</taxon>
        <taxon>Metazoa</taxon>
        <taxon>Ecdysozoa</taxon>
        <taxon>Arthropoda</taxon>
        <taxon>Hexapoda</taxon>
        <taxon>Insecta</taxon>
        <taxon>Pterygota</taxon>
        <taxon>Neoptera</taxon>
        <taxon>Endopterygota</taxon>
        <taxon>Diptera</taxon>
        <taxon>Nematocera</taxon>
        <taxon>Chironomoidea</taxon>
        <taxon>Chironomidae</taxon>
        <taxon>Chironominae</taxon>
        <taxon>Chironomus</taxon>
    </lineage>
</organism>
<reference evidence="3" key="2">
    <citation type="submission" date="2022-10" db="EMBL/GenBank/DDBJ databases">
        <authorList>
            <consortium name="ENA_rothamsted_submissions"/>
            <consortium name="culmorum"/>
            <person name="King R."/>
        </authorList>
    </citation>
    <scope>NUCLEOTIDE SEQUENCE</scope>
</reference>
<feature type="region of interest" description="Disordered" evidence="1">
    <location>
        <begin position="66"/>
        <end position="206"/>
    </location>
</feature>
<evidence type="ECO:0000313" key="3">
    <source>
        <dbReference type="EMBL" id="CAG9798314.1"/>
    </source>
</evidence>
<sequence>MYVKCLMLMLLSCHISFSYENERDAKLLSFEKYPMKVAYVNAPGGQQQYQYGKLLKVKSVNDQNSRKFKRANSDNVKGELTAQSRKDIFNIQRPKFHGRDRPSAEALTGNNSTEFGRKLSNFSAKSSELSQESSEYPQNPLEFPKNSQQSSESQNPQKSLSHTPKRNPDKASQRNDVYSKPSRKNKPKKKSQHLSKSNAVEDIPPYVPDNSPFYPLMKPSPINVMPTQPPSFDAVRNYVQYLKMRQQKFFSEFENDKEPVAELKSQQPYEGEIDYFKEREQELAHEAQFSPVNYIKNVQSSEDTEELPYTDESSSNESEAITNNEENANIHRVDNDDYAANSDDYNDSNYADYADETIEEDESDGDESRKKENFVPFRLYAQVRHVEADHHEKPSKSNIKEKVSLSKKNVYYKEEGYEDKNYDHGAEKIDYDKRNKQHKRRGKRSTDGDVDVSQLPVALAYFKKSEIPQLTGEKLFKHLDELIKNSSIYLPDEDDVRPVKFGPIRPSIKYPNYSIFPGTIRPQLTADRYSENYPKLKNSLYASKNVKECDEIEDDINPVPSDIEEEDKPTKYNKSPKRLNKLGDKIQCYREKYFGKDPFDNPLFKEDEYVEAAIPIPVNHIAHQANPLITVYDDVINNIRSGILNDYKKKREAEDIQKNPSEQVLARTRKAQIPNYSSVSGISNLPIFDINTFLPKFRGTFSKFSEEVENSKEQEPTTVRNNHSNQSLEDQQLDPPNPIEKPKVKRNNINKKKKKASIQLNQLESPPKLISTVIQPAKIVKNQKYRRFISPNTFAHPTKHITTFYPHQQPQQIVHSNGKSTYRFNFL</sequence>
<protein>
    <submittedName>
        <fullName evidence="3">Uncharacterized protein</fullName>
    </submittedName>
</protein>
<keyword evidence="2" id="KW-0732">Signal</keyword>
<dbReference type="EMBL" id="OU895877">
    <property type="protein sequence ID" value="CAG9798314.1"/>
    <property type="molecule type" value="Genomic_DNA"/>
</dbReference>
<evidence type="ECO:0000256" key="1">
    <source>
        <dbReference type="SAM" id="MobiDB-lite"/>
    </source>
</evidence>
<feature type="compositionally biased region" description="Basic residues" evidence="1">
    <location>
        <begin position="743"/>
        <end position="756"/>
    </location>
</feature>
<evidence type="ECO:0000256" key="2">
    <source>
        <dbReference type="SAM" id="SignalP"/>
    </source>
</evidence>
<keyword evidence="4" id="KW-1185">Reference proteome</keyword>
<feature type="compositionally biased region" description="Polar residues" evidence="1">
    <location>
        <begin position="716"/>
        <end position="730"/>
    </location>
</feature>
<accession>A0A9N9RKH3</accession>
<feature type="compositionally biased region" description="Low complexity" evidence="1">
    <location>
        <begin position="144"/>
        <end position="159"/>
    </location>
</feature>
<dbReference type="Proteomes" id="UP001153620">
    <property type="component" value="Chromosome 1"/>
</dbReference>
<feature type="region of interest" description="Disordered" evidence="1">
    <location>
        <begin position="300"/>
        <end position="349"/>
    </location>
</feature>
<reference evidence="3" key="1">
    <citation type="submission" date="2022-01" db="EMBL/GenBank/DDBJ databases">
        <authorList>
            <person name="King R."/>
        </authorList>
    </citation>
    <scope>NUCLEOTIDE SEQUENCE</scope>
</reference>
<feature type="region of interest" description="Disordered" evidence="1">
    <location>
        <begin position="558"/>
        <end position="577"/>
    </location>
</feature>
<gene>
    <name evidence="3" type="ORF">CHIRRI_LOCUS1298</name>
</gene>
<evidence type="ECO:0000313" key="4">
    <source>
        <dbReference type="Proteomes" id="UP001153620"/>
    </source>
</evidence>
<feature type="compositionally biased region" description="Low complexity" evidence="1">
    <location>
        <begin position="312"/>
        <end position="327"/>
    </location>
</feature>
<proteinExistence type="predicted"/>
<feature type="region of interest" description="Disordered" evidence="1">
    <location>
        <begin position="705"/>
        <end position="760"/>
    </location>
</feature>
<feature type="region of interest" description="Disordered" evidence="1">
    <location>
        <begin position="428"/>
        <end position="449"/>
    </location>
</feature>
<feature type="compositionally biased region" description="Basic and acidic residues" evidence="1">
    <location>
        <begin position="705"/>
        <end position="715"/>
    </location>
</feature>
<feature type="compositionally biased region" description="Acidic residues" evidence="1">
    <location>
        <begin position="558"/>
        <end position="567"/>
    </location>
</feature>
<feature type="chain" id="PRO_5040111333" evidence="2">
    <location>
        <begin position="19"/>
        <end position="827"/>
    </location>
</feature>